<feature type="region of interest" description="Disordered" evidence="19">
    <location>
        <begin position="1393"/>
        <end position="1437"/>
    </location>
</feature>
<dbReference type="Pfam" id="PF06733">
    <property type="entry name" value="DEAD_2"/>
    <property type="match status" value="1"/>
</dbReference>
<feature type="compositionally biased region" description="Low complexity" evidence="19">
    <location>
        <begin position="86"/>
        <end position="102"/>
    </location>
</feature>
<dbReference type="GO" id="GO:0005524">
    <property type="term" value="F:ATP binding"/>
    <property type="evidence" value="ECO:0007669"/>
    <property type="project" value="UniProtKB-KW"/>
</dbReference>
<dbReference type="InterPro" id="IPR027417">
    <property type="entry name" value="P-loop_NTPase"/>
</dbReference>
<keyword evidence="8" id="KW-0378">Hydrolase</keyword>
<dbReference type="PANTHER" id="PTHR11472:SF47">
    <property type="entry name" value="FANCONI ANEMIA GROUP J PROTEIN"/>
    <property type="match status" value="1"/>
</dbReference>
<dbReference type="SMART" id="SM00491">
    <property type="entry name" value="HELICc2"/>
    <property type="match status" value="1"/>
</dbReference>
<evidence type="ECO:0000313" key="21">
    <source>
        <dbReference type="EnsemblMetazoa" id="XP_019854716.1"/>
    </source>
</evidence>
<feature type="domain" description="Helicase ATP-binding" evidence="20">
    <location>
        <begin position="15"/>
        <end position="607"/>
    </location>
</feature>
<dbReference type="Proteomes" id="UP000007879">
    <property type="component" value="Unassembled WGS sequence"/>
</dbReference>
<evidence type="ECO:0000256" key="18">
    <source>
        <dbReference type="ARBA" id="ARBA00082714"/>
    </source>
</evidence>
<reference evidence="22" key="1">
    <citation type="journal article" date="2010" name="Nature">
        <title>The Amphimedon queenslandica genome and the evolution of animal complexity.</title>
        <authorList>
            <person name="Srivastava M."/>
            <person name="Simakov O."/>
            <person name="Chapman J."/>
            <person name="Fahey B."/>
            <person name="Gauthier M.E."/>
            <person name="Mitros T."/>
            <person name="Richards G.S."/>
            <person name="Conaco C."/>
            <person name="Dacre M."/>
            <person name="Hellsten U."/>
            <person name="Larroux C."/>
            <person name="Putnam N.H."/>
            <person name="Stanke M."/>
            <person name="Adamska M."/>
            <person name="Darling A."/>
            <person name="Degnan S.M."/>
            <person name="Oakley T.H."/>
            <person name="Plachetzki D.C."/>
            <person name="Zhai Y."/>
            <person name="Adamski M."/>
            <person name="Calcino A."/>
            <person name="Cummins S.F."/>
            <person name="Goodstein D.M."/>
            <person name="Harris C."/>
            <person name="Jackson D.J."/>
            <person name="Leys S.P."/>
            <person name="Shu S."/>
            <person name="Woodcroft B.J."/>
            <person name="Vervoort M."/>
            <person name="Kosik K.S."/>
            <person name="Manning G."/>
            <person name="Degnan B.M."/>
            <person name="Rokhsar D.S."/>
        </authorList>
    </citation>
    <scope>NUCLEOTIDE SEQUENCE [LARGE SCALE GENOMIC DNA]</scope>
</reference>
<evidence type="ECO:0000256" key="1">
    <source>
        <dbReference type="ARBA" id="ARBA00001966"/>
    </source>
</evidence>
<dbReference type="GO" id="GO:0005634">
    <property type="term" value="C:nucleus"/>
    <property type="evidence" value="ECO:0007669"/>
    <property type="project" value="UniProtKB-SubCell"/>
</dbReference>
<dbReference type="SMART" id="SM00487">
    <property type="entry name" value="DEXDc"/>
    <property type="match status" value="1"/>
</dbReference>
<evidence type="ECO:0000256" key="12">
    <source>
        <dbReference type="ARBA" id="ARBA00023014"/>
    </source>
</evidence>
<dbReference type="GO" id="GO:0006289">
    <property type="term" value="P:nucleotide-excision repair"/>
    <property type="evidence" value="ECO:0007669"/>
    <property type="project" value="TreeGrafter"/>
</dbReference>
<dbReference type="GO" id="GO:1990918">
    <property type="term" value="P:double-strand break repair involved in meiotic recombination"/>
    <property type="evidence" value="ECO:0007669"/>
    <property type="project" value="TreeGrafter"/>
</dbReference>
<dbReference type="GeneID" id="100635447"/>
<feature type="region of interest" description="Disordered" evidence="19">
    <location>
        <begin position="1120"/>
        <end position="1164"/>
    </location>
</feature>
<evidence type="ECO:0000256" key="8">
    <source>
        <dbReference type="ARBA" id="ARBA00022801"/>
    </source>
</evidence>
<keyword evidence="6" id="KW-0547">Nucleotide-binding</keyword>
<evidence type="ECO:0000256" key="10">
    <source>
        <dbReference type="ARBA" id="ARBA00022840"/>
    </source>
</evidence>
<dbReference type="GO" id="GO:0043139">
    <property type="term" value="F:5'-3' DNA helicase activity"/>
    <property type="evidence" value="ECO:0007669"/>
    <property type="project" value="UniProtKB-EC"/>
</dbReference>
<dbReference type="GO" id="GO:0051539">
    <property type="term" value="F:4 iron, 4 sulfur cluster binding"/>
    <property type="evidence" value="ECO:0007669"/>
    <property type="project" value="UniProtKB-KW"/>
</dbReference>
<dbReference type="InterPro" id="IPR010614">
    <property type="entry name" value="RAD3-like_helicase_DEAD"/>
</dbReference>
<keyword evidence="4" id="KW-0004">4Fe-4S</keyword>
<evidence type="ECO:0000259" key="20">
    <source>
        <dbReference type="PROSITE" id="PS51193"/>
    </source>
</evidence>
<dbReference type="InterPro" id="IPR045028">
    <property type="entry name" value="DinG/Rad3-like"/>
</dbReference>
<comment type="cofactor">
    <cofactor evidence="1">
        <name>[4Fe-4S] cluster</name>
        <dbReference type="ChEBI" id="CHEBI:49883"/>
    </cofactor>
</comment>
<comment type="catalytic activity">
    <reaction evidence="17">
        <text>ATP + H2O = ADP + phosphate + H(+)</text>
        <dbReference type="Rhea" id="RHEA:13065"/>
        <dbReference type="ChEBI" id="CHEBI:15377"/>
        <dbReference type="ChEBI" id="CHEBI:15378"/>
        <dbReference type="ChEBI" id="CHEBI:30616"/>
        <dbReference type="ChEBI" id="CHEBI:43474"/>
        <dbReference type="ChEBI" id="CHEBI:456216"/>
        <dbReference type="EC" id="5.6.2.3"/>
    </reaction>
</comment>
<feature type="region of interest" description="Disordered" evidence="19">
    <location>
        <begin position="1474"/>
        <end position="1594"/>
    </location>
</feature>
<evidence type="ECO:0000256" key="4">
    <source>
        <dbReference type="ARBA" id="ARBA00022485"/>
    </source>
</evidence>
<feature type="compositionally biased region" description="Acidic residues" evidence="19">
    <location>
        <begin position="267"/>
        <end position="277"/>
    </location>
</feature>
<feature type="compositionally biased region" description="Low complexity" evidence="19">
    <location>
        <begin position="1120"/>
        <end position="1132"/>
    </location>
</feature>
<keyword evidence="5" id="KW-0479">Metal-binding</keyword>
<name>A0AAN0JD84_AMPQE</name>
<dbReference type="PROSITE" id="PS51193">
    <property type="entry name" value="HELICASE_ATP_BIND_2"/>
    <property type="match status" value="1"/>
</dbReference>
<feature type="region of interest" description="Disordered" evidence="19">
    <location>
        <begin position="75"/>
        <end position="105"/>
    </location>
</feature>
<comment type="subcellular location">
    <subcellularLocation>
        <location evidence="2">Nucleus</location>
    </subcellularLocation>
</comment>
<evidence type="ECO:0000256" key="2">
    <source>
        <dbReference type="ARBA" id="ARBA00004123"/>
    </source>
</evidence>
<dbReference type="KEGG" id="aqu:100635447"/>
<evidence type="ECO:0000256" key="5">
    <source>
        <dbReference type="ARBA" id="ARBA00022723"/>
    </source>
</evidence>
<feature type="region of interest" description="Disordered" evidence="19">
    <location>
        <begin position="248"/>
        <end position="281"/>
    </location>
</feature>
<evidence type="ECO:0000256" key="9">
    <source>
        <dbReference type="ARBA" id="ARBA00022806"/>
    </source>
</evidence>
<feature type="compositionally biased region" description="Polar residues" evidence="19">
    <location>
        <begin position="1133"/>
        <end position="1164"/>
    </location>
</feature>
<dbReference type="GO" id="GO:0046872">
    <property type="term" value="F:metal ion binding"/>
    <property type="evidence" value="ECO:0007669"/>
    <property type="project" value="UniProtKB-KW"/>
</dbReference>
<feature type="compositionally biased region" description="Polar residues" evidence="19">
    <location>
        <begin position="75"/>
        <end position="85"/>
    </location>
</feature>
<dbReference type="CDD" id="cd18788">
    <property type="entry name" value="SF2_C_XPD"/>
    <property type="match status" value="1"/>
</dbReference>
<keyword evidence="14" id="KW-0413">Isomerase</keyword>
<feature type="compositionally biased region" description="Polar residues" evidence="19">
    <location>
        <begin position="248"/>
        <end position="261"/>
    </location>
</feature>
<feature type="compositionally biased region" description="Basic residues" evidence="19">
    <location>
        <begin position="1566"/>
        <end position="1589"/>
    </location>
</feature>
<evidence type="ECO:0000256" key="7">
    <source>
        <dbReference type="ARBA" id="ARBA00022763"/>
    </source>
</evidence>
<evidence type="ECO:0000256" key="16">
    <source>
        <dbReference type="ARBA" id="ARBA00044969"/>
    </source>
</evidence>
<dbReference type="InterPro" id="IPR006554">
    <property type="entry name" value="Helicase-like_DEXD_c2"/>
</dbReference>
<keyword evidence="7" id="KW-0227">DNA damage</keyword>
<keyword evidence="10" id="KW-0067">ATP-binding</keyword>
<evidence type="ECO:0000256" key="11">
    <source>
        <dbReference type="ARBA" id="ARBA00023004"/>
    </source>
</evidence>
<keyword evidence="15" id="KW-0539">Nucleus</keyword>
<evidence type="ECO:0000256" key="17">
    <source>
        <dbReference type="ARBA" id="ARBA00048954"/>
    </source>
</evidence>
<evidence type="ECO:0000256" key="19">
    <source>
        <dbReference type="SAM" id="MobiDB-lite"/>
    </source>
</evidence>
<organism evidence="21 22">
    <name type="scientific">Amphimedon queenslandica</name>
    <name type="common">Sponge</name>
    <dbReference type="NCBI Taxonomy" id="400682"/>
    <lineage>
        <taxon>Eukaryota</taxon>
        <taxon>Metazoa</taxon>
        <taxon>Porifera</taxon>
        <taxon>Demospongiae</taxon>
        <taxon>Heteroscleromorpha</taxon>
        <taxon>Haplosclerida</taxon>
        <taxon>Niphatidae</taxon>
        <taxon>Amphimedon</taxon>
    </lineage>
</organism>
<feature type="compositionally biased region" description="Polar residues" evidence="19">
    <location>
        <begin position="1545"/>
        <end position="1561"/>
    </location>
</feature>
<sequence>MEAPKEVRNDLYPISGVPVRFPCKPYPTQLQMMSKIIQALNKSDNALLESPTGSGKSLALLCSTIAWQKHNYESKLTSSNKPKQPSSTEPNTNNTTTSCNSSILPNAGDENGRGTLCQCTCHTDIKKTQVQSTTNTCQPINETINSSLVTDVPPNTIIPNTIPPVINPPTNTGSIATGPDVTEANVTDTITITEANVTDTITITEANVTDTITITKANVTGSIATGSTATGPVGDTSCTVQSNTATNYQDNTTATSNNGKDTTVDNLQDDSDNDDNDDFKPIKKRFRPLITNKKAKTKRFKVVAKGVVYDDIDESTCDSQLTPNEHGHPTWRMVSVKEEQDNKEKEMQPVSIVPDPQPSAPPLPLPLSSSCQSCGCIPNKDIDGLMLMDIPQQPVIHKPMRIFYGTRTHKQITQITHELARTAYSNTPMVILASRDHTCIHPQVSTSRNKKEECKALIDYKYGASCAFYHKVQQKLGSQYKLRENGITTAWDIEDLVTLGRKIKTCPYYSSRALFEEAEIIFCPYNYLIDPLIREQMMIRLEDSILIFDEAHNMEDAAREAASLTVNSNQLKEVEEEIDKIMEFLSPEIQNSYRIVYTYVVNISQWMATQSEKLTIRKFEESCSVWNGNDFLPFLKGIGITIDTHSMIMHHVRTIIDDTFEQESKEDKRPPPPKLPVGIVHIIDSLFIIMGYLFKQSKKYLNDYRIALKKAMSIQPQKKLGGWRGRSNTHEKVLLISLHFWCLNPAVAFSELQVAHSIILTSGTLSPMSSFSSELGVIFPIQLEANHVVAQSQTWVSTLSHGPSSQPLNASYQFADTFEFQDEIGNAILEVCKVVPFGVLCFVSSYKLLEKLTSRWQDTGTWFQILKKKHIVCEPRAADKADFEIVMSQFYTRVQTAVERARSGEDTNVDDEDSESVQDGALFFAVCRGKVSEGLDFADNNARAVITIGIPFPNVKDEQVGLKREYNNSHSYHRGLLSGSEWYEIQAYRALNQALGRCIRHKKDWGALILIDERFSKSARYVKGLSKWVRQRVGHHSVFTDAMSSLNEFVSMHLQKDEEEVLSQIELKKQDSSSLLNDTTLPYNSSLLSSATTPVKLQPNLSSDSISSLDQSSTPFLPHLSSSPSVLSNSPLNAQSPSVSTKLFSPSSHAMQSPTTPSPLSNSRSINIPLHSVMPQHHHLVANFKTASPVANPLITAPVKANPLITASPVANPLITASTVANPPVTNSSIPPVASLPQVATPQIQSTQVQSTPQIPFIQSPLPNLTLPQLPLSNAMHPSPHTIPLTPQLLKALVSQVGSRLITTAPQLQPILRAQLLALQQQALQQRPPNLQSLRTIRPAVSAVTNPTITITSASKPHATSNAQITLVHNSGTLTLTSNPHITSVSSSIVSPPVTPQQTLTNNTMPSSNTSTVSSTISPNVGSVLPPSTSIPPTNTSPVLFGQSASVPSAMNTSDDVIVINDSFDELDKENKLTDSLKEGNGSPADNSSHRSINESDGMNSESPVEPAATAVDKEQSPTNGEESMLTDKPESSGLPSIVKDEPVSSDSSSCAKQESNTSAGDSRMRRSKRPASRTGKRPLAKRSKKNKSSNKQYSSLKCQCGDVLMYIEGPVAHSQKTLQELLSVSESMYKTSSLSSLFLPTDPVYLVPSDNLTPSIEIYSSSPLNAVWEMATCYSILQCKCGQTVGIQINASDEENLIGQAVFNSKVVSATVSTVIPCC</sequence>
<dbReference type="FunFam" id="3.40.50.300:FF:000731">
    <property type="entry name" value="Fanconi anemia group J protein homolog"/>
    <property type="match status" value="1"/>
</dbReference>
<reference evidence="21" key="2">
    <citation type="submission" date="2024-06" db="UniProtKB">
        <authorList>
            <consortium name="EnsemblMetazoa"/>
        </authorList>
    </citation>
    <scope>IDENTIFICATION</scope>
</reference>
<evidence type="ECO:0000256" key="14">
    <source>
        <dbReference type="ARBA" id="ARBA00023235"/>
    </source>
</evidence>
<dbReference type="InterPro" id="IPR006555">
    <property type="entry name" value="ATP-dep_Helicase_C"/>
</dbReference>
<dbReference type="RefSeq" id="XP_019854716.1">
    <property type="nucleotide sequence ID" value="XM_019999157.1"/>
</dbReference>
<dbReference type="PANTHER" id="PTHR11472">
    <property type="entry name" value="DNA REPAIR DEAD HELICASE RAD3/XP-D SUBFAMILY MEMBER"/>
    <property type="match status" value="1"/>
</dbReference>
<dbReference type="GO" id="GO:0016818">
    <property type="term" value="F:hydrolase activity, acting on acid anhydrides, in phosphorus-containing anhydrides"/>
    <property type="evidence" value="ECO:0007669"/>
    <property type="project" value="InterPro"/>
</dbReference>
<dbReference type="InterPro" id="IPR014013">
    <property type="entry name" value="Helic_SF1/SF2_ATP-bd_DinG/Rad3"/>
</dbReference>
<dbReference type="EnsemblMetazoa" id="XM_019999157.1">
    <property type="protein sequence ID" value="XP_019854716.1"/>
    <property type="gene ID" value="LOC100635447"/>
</dbReference>
<feature type="compositionally biased region" description="Low complexity" evidence="19">
    <location>
        <begin position="1399"/>
        <end position="1437"/>
    </location>
</feature>
<dbReference type="Gene3D" id="3.40.50.300">
    <property type="entry name" value="P-loop containing nucleotide triphosphate hydrolases"/>
    <property type="match status" value="3"/>
</dbReference>
<dbReference type="SMART" id="SM00488">
    <property type="entry name" value="DEXDc2"/>
    <property type="match status" value="1"/>
</dbReference>
<dbReference type="EC" id="5.6.2.3" evidence="16"/>
<evidence type="ECO:0000313" key="22">
    <source>
        <dbReference type="Proteomes" id="UP000007879"/>
    </source>
</evidence>
<keyword evidence="11" id="KW-0408">Iron</keyword>
<dbReference type="InterPro" id="IPR014001">
    <property type="entry name" value="Helicase_ATP-bd"/>
</dbReference>
<dbReference type="SUPFAM" id="SSF52540">
    <property type="entry name" value="P-loop containing nucleoside triphosphate hydrolases"/>
    <property type="match status" value="2"/>
</dbReference>
<keyword evidence="12" id="KW-0411">Iron-sulfur</keyword>
<feature type="compositionally biased region" description="Basic and acidic residues" evidence="19">
    <location>
        <begin position="337"/>
        <end position="347"/>
    </location>
</feature>
<evidence type="ECO:0000256" key="13">
    <source>
        <dbReference type="ARBA" id="ARBA00023204"/>
    </source>
</evidence>
<evidence type="ECO:0000256" key="3">
    <source>
        <dbReference type="ARBA" id="ARBA00008792"/>
    </source>
</evidence>
<dbReference type="Pfam" id="PF13307">
    <property type="entry name" value="Helicase_C_2"/>
    <property type="match status" value="1"/>
</dbReference>
<evidence type="ECO:0000256" key="6">
    <source>
        <dbReference type="ARBA" id="ARBA00022741"/>
    </source>
</evidence>
<keyword evidence="13" id="KW-0234">DNA repair</keyword>
<feature type="region of interest" description="Disordered" evidence="19">
    <location>
        <begin position="337"/>
        <end position="362"/>
    </location>
</feature>
<evidence type="ECO:0000256" key="15">
    <source>
        <dbReference type="ARBA" id="ARBA00023242"/>
    </source>
</evidence>
<accession>A0AAN0JD84</accession>
<dbReference type="GO" id="GO:0003677">
    <property type="term" value="F:DNA binding"/>
    <property type="evidence" value="ECO:0007669"/>
    <property type="project" value="InterPro"/>
</dbReference>
<comment type="similarity">
    <text evidence="3">Belongs to the DEAD box helicase family. DEAH subfamily.</text>
</comment>
<keyword evidence="9" id="KW-0347">Helicase</keyword>
<protein>
    <recommendedName>
        <fullName evidence="16">DNA 5'-3' helicase</fullName>
        <ecNumber evidence="16">5.6.2.3</ecNumber>
    </recommendedName>
    <alternativeName>
        <fullName evidence="18">DNA 5'-3' helicase FANCJ</fullName>
    </alternativeName>
</protein>
<proteinExistence type="inferred from homology"/>
<keyword evidence="22" id="KW-1185">Reference proteome</keyword>